<dbReference type="Proteomes" id="UP000241868">
    <property type="component" value="Unassembled WGS sequence"/>
</dbReference>
<dbReference type="GO" id="GO:0003677">
    <property type="term" value="F:DNA binding"/>
    <property type="evidence" value="ECO:0007669"/>
    <property type="project" value="InterPro"/>
</dbReference>
<evidence type="ECO:0000313" key="2">
    <source>
        <dbReference type="Proteomes" id="UP000241868"/>
    </source>
</evidence>
<organism evidence="1 2">
    <name type="scientific">Neisseria iguanae</name>
    <dbReference type="NCBI Taxonomy" id="90242"/>
    <lineage>
        <taxon>Bacteria</taxon>
        <taxon>Pseudomonadati</taxon>
        <taxon>Pseudomonadota</taxon>
        <taxon>Betaproteobacteria</taxon>
        <taxon>Neisseriales</taxon>
        <taxon>Neisseriaceae</taxon>
        <taxon>Neisseria</taxon>
    </lineage>
</organism>
<dbReference type="OrthoDB" id="6693632at2"/>
<dbReference type="RefSeq" id="WP_003759576.1">
    <property type="nucleotide sequence ID" value="NZ_PXYY01000004.1"/>
</dbReference>
<protein>
    <recommendedName>
        <fullName evidence="3">Cro/Cl family transcriptional regulator</fullName>
    </recommendedName>
</protein>
<dbReference type="EMBL" id="PXYY01000004">
    <property type="protein sequence ID" value="PSJ81325.1"/>
    <property type="molecule type" value="Genomic_DNA"/>
</dbReference>
<dbReference type="Pfam" id="PF14549">
    <property type="entry name" value="P22_Cro"/>
    <property type="match status" value="1"/>
</dbReference>
<name>A0A2P7U300_9NEIS</name>
<sequence length="61" mass="6932">MLKADVLKFFGSKSATAQHLDVSPSAVTQWKDIIPEKQAYRIEKITNGKLKVNPSLYNKRK</sequence>
<evidence type="ECO:0008006" key="3">
    <source>
        <dbReference type="Google" id="ProtNLM"/>
    </source>
</evidence>
<dbReference type="SUPFAM" id="SSF47413">
    <property type="entry name" value="lambda repressor-like DNA-binding domains"/>
    <property type="match status" value="1"/>
</dbReference>
<gene>
    <name evidence="1" type="ORF">C7N83_01205</name>
</gene>
<keyword evidence="2" id="KW-1185">Reference proteome</keyword>
<accession>A0A2P7U300</accession>
<reference evidence="1 2" key="1">
    <citation type="submission" date="2018-03" db="EMBL/GenBank/DDBJ databases">
        <title>Neisseria weixii sp. nov., isolated from the intestinal contents of Tibetan Plateau pika (Ochotona curzoniae) in Yushu, Qinghai Province, China.</title>
        <authorList>
            <person name="Gui Z."/>
        </authorList>
    </citation>
    <scope>NUCLEOTIDE SEQUENCE [LARGE SCALE GENOMIC DNA]</scope>
    <source>
        <strain evidence="1 2">ATCC 51483</strain>
    </source>
</reference>
<dbReference type="InterPro" id="IPR010982">
    <property type="entry name" value="Lambda_DNA-bd_dom_sf"/>
</dbReference>
<evidence type="ECO:0000313" key="1">
    <source>
        <dbReference type="EMBL" id="PSJ81325.1"/>
    </source>
</evidence>
<comment type="caution">
    <text evidence="1">The sequence shown here is derived from an EMBL/GenBank/DDBJ whole genome shotgun (WGS) entry which is preliminary data.</text>
</comment>
<dbReference type="AlphaFoldDB" id="A0A2P7U300"/>
<proteinExistence type="predicted"/>
<dbReference type="Gene3D" id="1.10.260.40">
    <property type="entry name" value="lambda repressor-like DNA-binding domains"/>
    <property type="match status" value="1"/>
</dbReference>